<dbReference type="Gene3D" id="3.10.20.740">
    <property type="match status" value="1"/>
</dbReference>
<dbReference type="EMBL" id="BARU01000134">
    <property type="protein sequence ID" value="GAH27681.1"/>
    <property type="molecule type" value="Genomic_DNA"/>
</dbReference>
<name>X1E334_9ZZZZ</name>
<evidence type="ECO:0000313" key="2">
    <source>
        <dbReference type="EMBL" id="GAH27681.1"/>
    </source>
</evidence>
<proteinExistence type="predicted"/>
<dbReference type="InterPro" id="IPR036010">
    <property type="entry name" value="2Fe-2S_ferredoxin-like_sf"/>
</dbReference>
<dbReference type="CDD" id="cd00207">
    <property type="entry name" value="fer2"/>
    <property type="match status" value="1"/>
</dbReference>
<organism evidence="2">
    <name type="scientific">marine sediment metagenome</name>
    <dbReference type="NCBI Taxonomy" id="412755"/>
    <lineage>
        <taxon>unclassified sequences</taxon>
        <taxon>metagenomes</taxon>
        <taxon>ecological metagenomes</taxon>
    </lineage>
</organism>
<feature type="domain" description="2Fe-2S ferredoxin-type" evidence="1">
    <location>
        <begin position="2"/>
        <end position="81"/>
    </location>
</feature>
<dbReference type="PROSITE" id="PS51085">
    <property type="entry name" value="2FE2S_FER_2"/>
    <property type="match status" value="1"/>
</dbReference>
<dbReference type="Pfam" id="PF13510">
    <property type="entry name" value="Fer2_4"/>
    <property type="match status" value="1"/>
</dbReference>
<evidence type="ECO:0000259" key="1">
    <source>
        <dbReference type="PROSITE" id="PS51085"/>
    </source>
</evidence>
<feature type="non-terminal residue" evidence="2">
    <location>
        <position position="100"/>
    </location>
</feature>
<accession>X1E334</accession>
<dbReference type="InterPro" id="IPR001041">
    <property type="entry name" value="2Fe-2S_ferredoxin-type"/>
</dbReference>
<comment type="caution">
    <text evidence="2">The sequence shown here is derived from an EMBL/GenBank/DDBJ whole genome shotgun (WGS) entry which is preliminary data.</text>
</comment>
<reference evidence="2" key="1">
    <citation type="journal article" date="2014" name="Front. Microbiol.">
        <title>High frequency of phylogenetically diverse reductive dehalogenase-homologous genes in deep subseafloor sedimentary metagenomes.</title>
        <authorList>
            <person name="Kawai M."/>
            <person name="Futagami T."/>
            <person name="Toyoda A."/>
            <person name="Takaki Y."/>
            <person name="Nishi S."/>
            <person name="Hori S."/>
            <person name="Arai W."/>
            <person name="Tsubouchi T."/>
            <person name="Morono Y."/>
            <person name="Uchiyama I."/>
            <person name="Ito T."/>
            <person name="Fujiyama A."/>
            <person name="Inagaki F."/>
            <person name="Takami H."/>
        </authorList>
    </citation>
    <scope>NUCLEOTIDE SEQUENCE</scope>
    <source>
        <strain evidence="2">Expedition CK06-06</strain>
    </source>
</reference>
<protein>
    <recommendedName>
        <fullName evidence="1">2Fe-2S ferredoxin-type domain-containing protein</fullName>
    </recommendedName>
</protein>
<sequence>MSLVNIMIDNIKIKVEEGTTILDAAKAAGIKIPTLCAMPEIEFTPGSCRICVVEVVGMPALVASCIYPVKKGLNIYTNNKRVVRARKMTLEFLLANHPLD</sequence>
<dbReference type="SUPFAM" id="SSF54292">
    <property type="entry name" value="2Fe-2S ferredoxin-like"/>
    <property type="match status" value="1"/>
</dbReference>
<dbReference type="AlphaFoldDB" id="X1E334"/>
<gene>
    <name evidence="2" type="ORF">S03H2_00613</name>
</gene>
<dbReference type="GO" id="GO:0051536">
    <property type="term" value="F:iron-sulfur cluster binding"/>
    <property type="evidence" value="ECO:0007669"/>
    <property type="project" value="InterPro"/>
</dbReference>